<proteinExistence type="predicted"/>
<name>A0A9P1GGF0_9DINO</name>
<dbReference type="EMBL" id="CAMXCT020005702">
    <property type="protein sequence ID" value="CAL1166466.1"/>
    <property type="molecule type" value="Genomic_DNA"/>
</dbReference>
<dbReference type="Proteomes" id="UP001152797">
    <property type="component" value="Unassembled WGS sequence"/>
</dbReference>
<evidence type="ECO:0000256" key="2">
    <source>
        <dbReference type="SAM" id="MobiDB-lite"/>
    </source>
</evidence>
<keyword evidence="6" id="KW-1185">Reference proteome</keyword>
<feature type="signal peptide" evidence="3">
    <location>
        <begin position="1"/>
        <end position="23"/>
    </location>
</feature>
<accession>A0A9P1GGF0</accession>
<comment type="caution">
    <text evidence="4">The sequence shown here is derived from an EMBL/GenBank/DDBJ whole genome shotgun (WGS) entry which is preliminary data.</text>
</comment>
<organism evidence="4">
    <name type="scientific">Cladocopium goreaui</name>
    <dbReference type="NCBI Taxonomy" id="2562237"/>
    <lineage>
        <taxon>Eukaryota</taxon>
        <taxon>Sar</taxon>
        <taxon>Alveolata</taxon>
        <taxon>Dinophyceae</taxon>
        <taxon>Suessiales</taxon>
        <taxon>Symbiodiniaceae</taxon>
        <taxon>Cladocopium</taxon>
    </lineage>
</organism>
<evidence type="ECO:0000313" key="4">
    <source>
        <dbReference type="EMBL" id="CAI4013091.1"/>
    </source>
</evidence>
<protein>
    <submittedName>
        <fullName evidence="4">Uncharacterized protein</fullName>
    </submittedName>
</protein>
<reference evidence="5" key="2">
    <citation type="submission" date="2024-04" db="EMBL/GenBank/DDBJ databases">
        <authorList>
            <person name="Chen Y."/>
            <person name="Shah S."/>
            <person name="Dougan E. K."/>
            <person name="Thang M."/>
            <person name="Chan C."/>
        </authorList>
    </citation>
    <scope>NUCLEOTIDE SEQUENCE [LARGE SCALE GENOMIC DNA]</scope>
</reference>
<evidence type="ECO:0000256" key="1">
    <source>
        <dbReference type="SAM" id="Coils"/>
    </source>
</evidence>
<dbReference type="EMBL" id="CAMXCT010005702">
    <property type="protein sequence ID" value="CAI4013091.1"/>
    <property type="molecule type" value="Genomic_DNA"/>
</dbReference>
<keyword evidence="1" id="KW-0175">Coiled coil</keyword>
<feature type="chain" id="PRO_5043272832" evidence="3">
    <location>
        <begin position="24"/>
        <end position="379"/>
    </location>
</feature>
<evidence type="ECO:0000256" key="3">
    <source>
        <dbReference type="SAM" id="SignalP"/>
    </source>
</evidence>
<reference evidence="4" key="1">
    <citation type="submission" date="2022-10" db="EMBL/GenBank/DDBJ databases">
        <authorList>
            <person name="Chen Y."/>
            <person name="Dougan E. K."/>
            <person name="Chan C."/>
            <person name="Rhodes N."/>
            <person name="Thang M."/>
        </authorList>
    </citation>
    <scope>NUCLEOTIDE SEQUENCE</scope>
</reference>
<evidence type="ECO:0000313" key="6">
    <source>
        <dbReference type="Proteomes" id="UP001152797"/>
    </source>
</evidence>
<gene>
    <name evidence="4" type="ORF">C1SCF055_LOCUS38092</name>
</gene>
<dbReference type="EMBL" id="CAMXCT030005702">
    <property type="protein sequence ID" value="CAL4800403.1"/>
    <property type="molecule type" value="Genomic_DNA"/>
</dbReference>
<feature type="region of interest" description="Disordered" evidence="2">
    <location>
        <begin position="229"/>
        <end position="261"/>
    </location>
</feature>
<keyword evidence="3" id="KW-0732">Signal</keyword>
<feature type="region of interest" description="Disordered" evidence="2">
    <location>
        <begin position="309"/>
        <end position="358"/>
    </location>
</feature>
<dbReference type="AlphaFoldDB" id="A0A9P1GGF0"/>
<sequence>MSCFSSLWLLVTSSRFLVSILQGAVSRLESGEAFANELLGTDTRKWLEATEEVVSMAPISKHAEEVTTTTADEPPVEGSKAAPLLKSVDEVAVAATDAAEKARLWKDAEIAQLHAKQAAEEAKKKVEKLTVQAAKEEAEKAIEEAAGGEAAEAKEEASKLAAKADAEVADKETEVAKAKKKLASLKNGTAEKDAAEKELKEAEDAVKKATVKAEVLEKKAGNIKLAKQKDSDDNALYSQEGEAGESGPIVMGSEPKSDGEKVLEDKLDILQTKLQGLERVQMKDKLEDQLSASLTEVVSWPRLWDPFRPQGTVSFPHSSRVHVSQAPPQDVAEPKGEATEGEEKEKKPKKKSKGSWNRVTIFDPWQNAGRMLDFPEFGI</sequence>
<feature type="coiled-coil region" evidence="1">
    <location>
        <begin position="119"/>
        <end position="219"/>
    </location>
</feature>
<evidence type="ECO:0000313" key="5">
    <source>
        <dbReference type="EMBL" id="CAL1166466.1"/>
    </source>
</evidence>
<feature type="compositionally biased region" description="Basic and acidic residues" evidence="2">
    <location>
        <begin position="332"/>
        <end position="346"/>
    </location>
</feature>